<keyword evidence="2" id="KW-1133">Transmembrane helix</keyword>
<evidence type="ECO:0000313" key="3">
    <source>
        <dbReference type="Proteomes" id="UP000515163"/>
    </source>
</evidence>
<organism evidence="3 4">
    <name type="scientific">Actinia tenebrosa</name>
    <name type="common">Australian red waratah sea anemone</name>
    <dbReference type="NCBI Taxonomy" id="6105"/>
    <lineage>
        <taxon>Eukaryota</taxon>
        <taxon>Metazoa</taxon>
        <taxon>Cnidaria</taxon>
        <taxon>Anthozoa</taxon>
        <taxon>Hexacorallia</taxon>
        <taxon>Actiniaria</taxon>
        <taxon>Actiniidae</taxon>
        <taxon>Actinia</taxon>
    </lineage>
</organism>
<evidence type="ECO:0000256" key="2">
    <source>
        <dbReference type="SAM" id="Phobius"/>
    </source>
</evidence>
<dbReference type="InParanoid" id="A0A6P8HU47"/>
<dbReference type="GeneID" id="116296102"/>
<protein>
    <submittedName>
        <fullName evidence="4">Uncharacterized protein LOC116296102</fullName>
    </submittedName>
</protein>
<reference evidence="4" key="1">
    <citation type="submission" date="2025-08" db="UniProtKB">
        <authorList>
            <consortium name="RefSeq"/>
        </authorList>
    </citation>
    <scope>IDENTIFICATION</scope>
    <source>
        <tissue evidence="4">Tentacle</tissue>
    </source>
</reference>
<feature type="coiled-coil region" evidence="1">
    <location>
        <begin position="71"/>
        <end position="143"/>
    </location>
</feature>
<accession>A0A6P8HU47</accession>
<keyword evidence="3" id="KW-1185">Reference proteome</keyword>
<dbReference type="Proteomes" id="UP000515163">
    <property type="component" value="Unplaced"/>
</dbReference>
<feature type="transmembrane region" description="Helical" evidence="2">
    <location>
        <begin position="231"/>
        <end position="251"/>
    </location>
</feature>
<keyword evidence="2" id="KW-0812">Transmembrane</keyword>
<dbReference type="OrthoDB" id="10373762at2759"/>
<dbReference type="AlphaFoldDB" id="A0A6P8HU47"/>
<sequence length="256" mass="28178">MKQMRAMLDSHDQESENARHRISMLLLERDTARKNFDRAVRDVGDSNAELRRVGAQLEASVMQERRLNTEIIVKEEQLRQREQAIEDLERQIQTQREIIDDQTRTEGEREAARAQVGSLEERIAELQAQREGLERELGLTTRQKILRGLLKYGVPLAFAVTLAGAIAGIMNAINGVASGAKALGKKVGKEMGEMGKKLGNGLIALGKTMAASIPGLLGSVLSLTLKAGGELLKFVGNNIWILVVAIGVVFLKKMKV</sequence>
<evidence type="ECO:0000313" key="4">
    <source>
        <dbReference type="RefSeq" id="XP_031559919.1"/>
    </source>
</evidence>
<feature type="transmembrane region" description="Helical" evidence="2">
    <location>
        <begin position="152"/>
        <end position="173"/>
    </location>
</feature>
<proteinExistence type="predicted"/>
<name>A0A6P8HU47_ACTTE</name>
<keyword evidence="2" id="KW-0472">Membrane</keyword>
<dbReference type="RefSeq" id="XP_031559919.1">
    <property type="nucleotide sequence ID" value="XM_031704059.1"/>
</dbReference>
<gene>
    <name evidence="4" type="primary">LOC116296102</name>
</gene>
<dbReference type="KEGG" id="aten:116296102"/>
<keyword evidence="1" id="KW-0175">Coiled coil</keyword>
<evidence type="ECO:0000256" key="1">
    <source>
        <dbReference type="SAM" id="Coils"/>
    </source>
</evidence>